<accession>A0ABR1EUH5</accession>
<comment type="caution">
    <text evidence="2">The sequence shown here is derived from an EMBL/GenBank/DDBJ whole genome shotgun (WGS) entry which is preliminary data.</text>
</comment>
<evidence type="ECO:0000313" key="3">
    <source>
        <dbReference type="Proteomes" id="UP001303046"/>
    </source>
</evidence>
<feature type="region of interest" description="Disordered" evidence="1">
    <location>
        <begin position="25"/>
        <end position="44"/>
    </location>
</feature>
<keyword evidence="3" id="KW-1185">Reference proteome</keyword>
<evidence type="ECO:0000256" key="1">
    <source>
        <dbReference type="SAM" id="MobiDB-lite"/>
    </source>
</evidence>
<reference evidence="2 3" key="1">
    <citation type="submission" date="2023-08" db="EMBL/GenBank/DDBJ databases">
        <title>A Necator americanus chromosomal reference genome.</title>
        <authorList>
            <person name="Ilik V."/>
            <person name="Petrzelkova K.J."/>
            <person name="Pardy F."/>
            <person name="Fuh T."/>
            <person name="Niatou-Singa F.S."/>
            <person name="Gouil Q."/>
            <person name="Baker L."/>
            <person name="Ritchie M.E."/>
            <person name="Jex A.R."/>
            <person name="Gazzola D."/>
            <person name="Li H."/>
            <person name="Toshio Fujiwara R."/>
            <person name="Zhan B."/>
            <person name="Aroian R.V."/>
            <person name="Pafco B."/>
            <person name="Schwarz E.M."/>
        </authorList>
    </citation>
    <scope>NUCLEOTIDE SEQUENCE [LARGE SCALE GENOMIC DNA]</scope>
    <source>
        <strain evidence="2 3">Aroian</strain>
        <tissue evidence="2">Whole animal</tissue>
    </source>
</reference>
<evidence type="ECO:0000313" key="2">
    <source>
        <dbReference type="EMBL" id="KAK6765536.1"/>
    </source>
</evidence>
<gene>
    <name evidence="2" type="primary">Necator_chrX.g25609</name>
    <name evidence="2" type="ORF">RB195_025443</name>
</gene>
<protein>
    <submittedName>
        <fullName evidence="2">Uncharacterized protein</fullName>
    </submittedName>
</protein>
<feature type="compositionally biased region" description="Basic and acidic residues" evidence="1">
    <location>
        <begin position="25"/>
        <end position="36"/>
    </location>
</feature>
<dbReference type="Proteomes" id="UP001303046">
    <property type="component" value="Unassembled WGS sequence"/>
</dbReference>
<dbReference type="EMBL" id="JAVFWL010000006">
    <property type="protein sequence ID" value="KAK6765536.1"/>
    <property type="molecule type" value="Genomic_DNA"/>
</dbReference>
<name>A0ABR1EUH5_NECAM</name>
<organism evidence="2 3">
    <name type="scientific">Necator americanus</name>
    <name type="common">Human hookworm</name>
    <dbReference type="NCBI Taxonomy" id="51031"/>
    <lineage>
        <taxon>Eukaryota</taxon>
        <taxon>Metazoa</taxon>
        <taxon>Ecdysozoa</taxon>
        <taxon>Nematoda</taxon>
        <taxon>Chromadorea</taxon>
        <taxon>Rhabditida</taxon>
        <taxon>Rhabditina</taxon>
        <taxon>Rhabditomorpha</taxon>
        <taxon>Strongyloidea</taxon>
        <taxon>Ancylostomatidae</taxon>
        <taxon>Bunostominae</taxon>
        <taxon>Necator</taxon>
    </lineage>
</organism>
<sequence length="97" mass="11086">MRLNDNRLTRAVSDWVPTILSTLQEEHRPPMRKEEPLGESGTRWGQMEELLAPARPVRRSTGVKDVTQFCEDVHKDVRTDVPPVPKGNKSNCYAVME</sequence>
<proteinExistence type="predicted"/>